<dbReference type="EMBL" id="JAWDGP010005682">
    <property type="protein sequence ID" value="KAK3754282.1"/>
    <property type="molecule type" value="Genomic_DNA"/>
</dbReference>
<dbReference type="AlphaFoldDB" id="A0AAE0YQR3"/>
<name>A0AAE0YQR3_9GAST</name>
<organism evidence="1 2">
    <name type="scientific">Elysia crispata</name>
    <name type="common">lettuce slug</name>
    <dbReference type="NCBI Taxonomy" id="231223"/>
    <lineage>
        <taxon>Eukaryota</taxon>
        <taxon>Metazoa</taxon>
        <taxon>Spiralia</taxon>
        <taxon>Lophotrochozoa</taxon>
        <taxon>Mollusca</taxon>
        <taxon>Gastropoda</taxon>
        <taxon>Heterobranchia</taxon>
        <taxon>Euthyneura</taxon>
        <taxon>Panpulmonata</taxon>
        <taxon>Sacoglossa</taxon>
        <taxon>Placobranchoidea</taxon>
        <taxon>Plakobranchidae</taxon>
        <taxon>Elysia</taxon>
    </lineage>
</organism>
<dbReference type="Proteomes" id="UP001283361">
    <property type="component" value="Unassembled WGS sequence"/>
</dbReference>
<accession>A0AAE0YQR3</accession>
<keyword evidence="2" id="KW-1185">Reference proteome</keyword>
<evidence type="ECO:0000313" key="2">
    <source>
        <dbReference type="Proteomes" id="UP001283361"/>
    </source>
</evidence>
<evidence type="ECO:0000313" key="1">
    <source>
        <dbReference type="EMBL" id="KAK3754282.1"/>
    </source>
</evidence>
<protein>
    <submittedName>
        <fullName evidence="1">Uncharacterized protein</fullName>
    </submittedName>
</protein>
<gene>
    <name evidence="1" type="ORF">RRG08_050944</name>
</gene>
<sequence>MIVSIDLGNSLVFLGPDEETGVALGAGLALVGKQLGDEDGITNRNLVAVCGGYTCHQVLVKTPNTHPCHCLETPGYSWDFKRTGLCYSFEFGKSHVAILNNEITGHCILAELLNISELCSSAGRTTPAPGQLSRVVAGSPATDLIVATSIF</sequence>
<comment type="caution">
    <text evidence="1">The sequence shown here is derived from an EMBL/GenBank/DDBJ whole genome shotgun (WGS) entry which is preliminary data.</text>
</comment>
<proteinExistence type="predicted"/>
<reference evidence="1" key="1">
    <citation type="journal article" date="2023" name="G3 (Bethesda)">
        <title>A reference genome for the long-term kleptoplast-retaining sea slug Elysia crispata morphotype clarki.</title>
        <authorList>
            <person name="Eastman K.E."/>
            <person name="Pendleton A.L."/>
            <person name="Shaikh M.A."/>
            <person name="Suttiyut T."/>
            <person name="Ogas R."/>
            <person name="Tomko P."/>
            <person name="Gavelis G."/>
            <person name="Widhalm J.R."/>
            <person name="Wisecaver J.H."/>
        </authorList>
    </citation>
    <scope>NUCLEOTIDE SEQUENCE</scope>
    <source>
        <strain evidence="1">ECLA1</strain>
    </source>
</reference>